<protein>
    <submittedName>
        <fullName evidence="9">Membrane protein</fullName>
    </submittedName>
</protein>
<keyword evidence="3" id="KW-1003">Cell membrane</keyword>
<keyword evidence="10" id="KW-1185">Reference proteome</keyword>
<feature type="domain" description="Glycine transporter" evidence="8">
    <location>
        <begin position="7"/>
        <end position="80"/>
    </location>
</feature>
<feature type="transmembrane region" description="Helical" evidence="7">
    <location>
        <begin position="91"/>
        <end position="110"/>
    </location>
</feature>
<dbReference type="PANTHER" id="PTHR30506">
    <property type="entry name" value="INNER MEMBRANE PROTEIN"/>
    <property type="match status" value="1"/>
</dbReference>
<evidence type="ECO:0000313" key="10">
    <source>
        <dbReference type="Proteomes" id="UP000030101"/>
    </source>
</evidence>
<feature type="transmembrane region" description="Helical" evidence="7">
    <location>
        <begin position="58"/>
        <end position="79"/>
    </location>
</feature>
<feature type="transmembrane region" description="Helical" evidence="7">
    <location>
        <begin position="32"/>
        <end position="52"/>
    </location>
</feature>
<accession>A0ABR4XL44</accession>
<keyword evidence="4 7" id="KW-0812">Transmembrane</keyword>
<evidence type="ECO:0000256" key="4">
    <source>
        <dbReference type="ARBA" id="ARBA00022692"/>
    </source>
</evidence>
<dbReference type="InterPro" id="IPR005115">
    <property type="entry name" value="Gly_transporter"/>
</dbReference>
<comment type="similarity">
    <text evidence="2">Belongs to the UPF0126 family.</text>
</comment>
<gene>
    <name evidence="9" type="ORF">HQ43_05045</name>
</gene>
<dbReference type="Proteomes" id="UP000030101">
    <property type="component" value="Unassembled WGS sequence"/>
</dbReference>
<dbReference type="Pfam" id="PF03458">
    <property type="entry name" value="Gly_transporter"/>
    <property type="match status" value="2"/>
</dbReference>
<feature type="transmembrane region" description="Helical" evidence="7">
    <location>
        <begin position="179"/>
        <end position="199"/>
    </location>
</feature>
<organism evidence="9 10">
    <name type="scientific">Porphyromonas canoris</name>
    <dbReference type="NCBI Taxonomy" id="36875"/>
    <lineage>
        <taxon>Bacteria</taxon>
        <taxon>Pseudomonadati</taxon>
        <taxon>Bacteroidota</taxon>
        <taxon>Bacteroidia</taxon>
        <taxon>Bacteroidales</taxon>
        <taxon>Porphyromonadaceae</taxon>
        <taxon>Porphyromonas</taxon>
    </lineage>
</organism>
<feature type="transmembrane region" description="Helical" evidence="7">
    <location>
        <begin position="149"/>
        <end position="173"/>
    </location>
</feature>
<proteinExistence type="inferred from homology"/>
<evidence type="ECO:0000256" key="5">
    <source>
        <dbReference type="ARBA" id="ARBA00022989"/>
    </source>
</evidence>
<keyword evidence="5 7" id="KW-1133">Transmembrane helix</keyword>
<feature type="transmembrane region" description="Helical" evidence="7">
    <location>
        <begin position="116"/>
        <end position="137"/>
    </location>
</feature>
<reference evidence="9 10" key="1">
    <citation type="submission" date="2014-08" db="EMBL/GenBank/DDBJ databases">
        <title>Porphyromonas canoris strain:OH2762 Genome sequencing.</title>
        <authorList>
            <person name="Wallis C."/>
            <person name="Deusch O."/>
            <person name="O'Flynn C."/>
            <person name="Davis I."/>
            <person name="Jospin G."/>
            <person name="Darling A.E."/>
            <person name="Coil D.A."/>
            <person name="Alexiev A."/>
            <person name="Horsfall A."/>
            <person name="Kirkwood N."/>
            <person name="Harris S."/>
            <person name="Eisen J.A."/>
        </authorList>
    </citation>
    <scope>NUCLEOTIDE SEQUENCE [LARGE SCALE GENOMIC DNA]</scope>
    <source>
        <strain evidence="10">COT-108 OH2762</strain>
    </source>
</reference>
<dbReference type="PANTHER" id="PTHR30506:SF3">
    <property type="entry name" value="UPF0126 INNER MEMBRANE PROTEIN YADS-RELATED"/>
    <property type="match status" value="1"/>
</dbReference>
<evidence type="ECO:0000256" key="2">
    <source>
        <dbReference type="ARBA" id="ARBA00008193"/>
    </source>
</evidence>
<feature type="domain" description="Glycine transporter" evidence="8">
    <location>
        <begin position="92"/>
        <end position="164"/>
    </location>
</feature>
<dbReference type="RefSeq" id="WP_036790452.1">
    <property type="nucleotide sequence ID" value="NZ_JQZV01000009.1"/>
</dbReference>
<evidence type="ECO:0000256" key="6">
    <source>
        <dbReference type="ARBA" id="ARBA00023136"/>
    </source>
</evidence>
<evidence type="ECO:0000256" key="1">
    <source>
        <dbReference type="ARBA" id="ARBA00004651"/>
    </source>
</evidence>
<comment type="caution">
    <text evidence="9">The sequence shown here is derived from an EMBL/GenBank/DDBJ whole genome shotgun (WGS) entry which is preliminary data.</text>
</comment>
<name>A0ABR4XL44_9PORP</name>
<comment type="subcellular location">
    <subcellularLocation>
        <location evidence="1">Cell membrane</location>
        <topology evidence="1">Multi-pass membrane protein</topology>
    </subcellularLocation>
</comment>
<sequence>MVDFITICDYLGTFAFAISGIRLASAKKFDWFGAYVVGFVTAVGGGTVRDLFLGVTPFWMIQESYLIISFVALLFTAIFKKYLVRMQNTVFLFDAIGLGLFVVVGVDKTLDLGFPYWVAIIMGTITGFFGGMTRDILINEIPLVFRKDIYALACVLGGLIYTILVSIGVNLGLTQLLSALSVIVCRVLCAWFNISLPVLKGAEEQEQNKDHPDKTPFI</sequence>
<keyword evidence="6 7" id="KW-0472">Membrane</keyword>
<dbReference type="EMBL" id="JQZV01000009">
    <property type="protein sequence ID" value="KGN92604.1"/>
    <property type="molecule type" value="Genomic_DNA"/>
</dbReference>
<evidence type="ECO:0000259" key="8">
    <source>
        <dbReference type="Pfam" id="PF03458"/>
    </source>
</evidence>
<evidence type="ECO:0000256" key="7">
    <source>
        <dbReference type="SAM" id="Phobius"/>
    </source>
</evidence>
<evidence type="ECO:0000256" key="3">
    <source>
        <dbReference type="ARBA" id="ARBA00022475"/>
    </source>
</evidence>
<evidence type="ECO:0000313" key="9">
    <source>
        <dbReference type="EMBL" id="KGN92604.1"/>
    </source>
</evidence>